<sequence>DTFPELLQLAATTVSRYGEAGQSLIDKGQALIAEGEALL</sequence>
<comment type="caution">
    <text evidence="1">The sequence shown here is derived from an EMBL/GenBank/DDBJ whole genome shotgun (WGS) entry which is preliminary data.</text>
</comment>
<gene>
    <name evidence="1" type="ORF">S01H4_18899</name>
</gene>
<organism evidence="1">
    <name type="scientific">marine sediment metagenome</name>
    <dbReference type="NCBI Taxonomy" id="412755"/>
    <lineage>
        <taxon>unclassified sequences</taxon>
        <taxon>metagenomes</taxon>
        <taxon>ecological metagenomes</taxon>
    </lineage>
</organism>
<dbReference type="AlphaFoldDB" id="X1A0V3"/>
<accession>X1A0V3</accession>
<dbReference type="EMBL" id="BART01008397">
    <property type="protein sequence ID" value="GAG53916.1"/>
    <property type="molecule type" value="Genomic_DNA"/>
</dbReference>
<name>X1A0V3_9ZZZZ</name>
<feature type="non-terminal residue" evidence="1">
    <location>
        <position position="1"/>
    </location>
</feature>
<protein>
    <submittedName>
        <fullName evidence="1">Uncharacterized protein</fullName>
    </submittedName>
</protein>
<reference evidence="1" key="1">
    <citation type="journal article" date="2014" name="Front. Microbiol.">
        <title>High frequency of phylogenetically diverse reductive dehalogenase-homologous genes in deep subseafloor sedimentary metagenomes.</title>
        <authorList>
            <person name="Kawai M."/>
            <person name="Futagami T."/>
            <person name="Toyoda A."/>
            <person name="Takaki Y."/>
            <person name="Nishi S."/>
            <person name="Hori S."/>
            <person name="Arai W."/>
            <person name="Tsubouchi T."/>
            <person name="Morono Y."/>
            <person name="Uchiyama I."/>
            <person name="Ito T."/>
            <person name="Fujiyama A."/>
            <person name="Inagaki F."/>
            <person name="Takami H."/>
        </authorList>
    </citation>
    <scope>NUCLEOTIDE SEQUENCE</scope>
    <source>
        <strain evidence="1">Expedition CK06-06</strain>
    </source>
</reference>
<evidence type="ECO:0000313" key="1">
    <source>
        <dbReference type="EMBL" id="GAG53916.1"/>
    </source>
</evidence>
<proteinExistence type="predicted"/>